<name>X1A3T7_9ZZZZ</name>
<dbReference type="SUPFAM" id="SSF53335">
    <property type="entry name" value="S-adenosyl-L-methionine-dependent methyltransferases"/>
    <property type="match status" value="1"/>
</dbReference>
<comment type="caution">
    <text evidence="3">The sequence shown here is derived from an EMBL/GenBank/DDBJ whole genome shotgun (WGS) entry which is preliminary data.</text>
</comment>
<dbReference type="Pfam" id="PF05050">
    <property type="entry name" value="Methyltransf_21"/>
    <property type="match status" value="1"/>
</dbReference>
<accession>X1A3T7</accession>
<dbReference type="EMBL" id="BART01017315">
    <property type="protein sequence ID" value="GAG76434.1"/>
    <property type="molecule type" value="Genomic_DNA"/>
</dbReference>
<sequence length="100" mass="11524">QLFYTMRTLEASFDYVKIDVDGIELDIVRGMDLEDSKLKSVLIEVSNDNQKEITETFQGHGFKIDKRFEPESMKEHSSNHRKASGSPVRNVVFTREKKGT</sequence>
<evidence type="ECO:0000313" key="3">
    <source>
        <dbReference type="EMBL" id="GAG76434.1"/>
    </source>
</evidence>
<organism evidence="3">
    <name type="scientific">marine sediment metagenome</name>
    <dbReference type="NCBI Taxonomy" id="412755"/>
    <lineage>
        <taxon>unclassified sequences</taxon>
        <taxon>metagenomes</taxon>
        <taxon>ecological metagenomes</taxon>
    </lineage>
</organism>
<dbReference type="InterPro" id="IPR029063">
    <property type="entry name" value="SAM-dependent_MTases_sf"/>
</dbReference>
<dbReference type="InterPro" id="IPR006342">
    <property type="entry name" value="FkbM_mtfrase"/>
</dbReference>
<proteinExistence type="predicted"/>
<feature type="non-terminal residue" evidence="3">
    <location>
        <position position="1"/>
    </location>
</feature>
<protein>
    <recommendedName>
        <fullName evidence="2">Methyltransferase FkbM domain-containing protein</fullName>
    </recommendedName>
</protein>
<gene>
    <name evidence="3" type="ORF">S01H4_33000</name>
</gene>
<feature type="domain" description="Methyltransferase FkbM" evidence="2">
    <location>
        <begin position="12"/>
        <end position="63"/>
    </location>
</feature>
<evidence type="ECO:0000259" key="2">
    <source>
        <dbReference type="Pfam" id="PF05050"/>
    </source>
</evidence>
<reference evidence="3" key="1">
    <citation type="journal article" date="2014" name="Front. Microbiol.">
        <title>High frequency of phylogenetically diverse reductive dehalogenase-homologous genes in deep subseafloor sedimentary metagenomes.</title>
        <authorList>
            <person name="Kawai M."/>
            <person name="Futagami T."/>
            <person name="Toyoda A."/>
            <person name="Takaki Y."/>
            <person name="Nishi S."/>
            <person name="Hori S."/>
            <person name="Arai W."/>
            <person name="Tsubouchi T."/>
            <person name="Morono Y."/>
            <person name="Uchiyama I."/>
            <person name="Ito T."/>
            <person name="Fujiyama A."/>
            <person name="Inagaki F."/>
            <person name="Takami H."/>
        </authorList>
    </citation>
    <scope>NUCLEOTIDE SEQUENCE</scope>
    <source>
        <strain evidence="3">Expedition CK06-06</strain>
    </source>
</reference>
<dbReference type="AlphaFoldDB" id="X1A3T7"/>
<feature type="region of interest" description="Disordered" evidence="1">
    <location>
        <begin position="71"/>
        <end position="100"/>
    </location>
</feature>
<evidence type="ECO:0000256" key="1">
    <source>
        <dbReference type="SAM" id="MobiDB-lite"/>
    </source>
</evidence>